<feature type="domain" description="CN hydrolase" evidence="1">
    <location>
        <begin position="1"/>
        <end position="240"/>
    </location>
</feature>
<accession>A0A833H347</accession>
<protein>
    <recommendedName>
        <fullName evidence="1">CN hydrolase domain-containing protein</fullName>
    </recommendedName>
</protein>
<gene>
    <name evidence="2" type="ORF">F9K24_07350</name>
</gene>
<evidence type="ECO:0000313" key="2">
    <source>
        <dbReference type="EMBL" id="KAB2933650.1"/>
    </source>
</evidence>
<dbReference type="Proteomes" id="UP000460298">
    <property type="component" value="Unassembled WGS sequence"/>
</dbReference>
<dbReference type="EMBL" id="WBUI01000005">
    <property type="protein sequence ID" value="KAB2933650.1"/>
    <property type="molecule type" value="Genomic_DNA"/>
</dbReference>
<dbReference type="PANTHER" id="PTHR23088:SF27">
    <property type="entry name" value="DEAMINATED GLUTATHIONE AMIDASE"/>
    <property type="match status" value="1"/>
</dbReference>
<evidence type="ECO:0000313" key="3">
    <source>
        <dbReference type="Proteomes" id="UP000460298"/>
    </source>
</evidence>
<dbReference type="Pfam" id="PF00795">
    <property type="entry name" value="CN_hydrolase"/>
    <property type="match status" value="1"/>
</dbReference>
<name>A0A833H347_9LEPT</name>
<proteinExistence type="predicted"/>
<organism evidence="2 3">
    <name type="scientific">Leptonema illini</name>
    <dbReference type="NCBI Taxonomy" id="183"/>
    <lineage>
        <taxon>Bacteria</taxon>
        <taxon>Pseudomonadati</taxon>
        <taxon>Spirochaetota</taxon>
        <taxon>Spirochaetia</taxon>
        <taxon>Leptospirales</taxon>
        <taxon>Leptospiraceae</taxon>
        <taxon>Leptonema</taxon>
    </lineage>
</organism>
<dbReference type="PANTHER" id="PTHR23088">
    <property type="entry name" value="NITRILASE-RELATED"/>
    <property type="match status" value="1"/>
</dbReference>
<dbReference type="InterPro" id="IPR003010">
    <property type="entry name" value="C-N_Hydrolase"/>
</dbReference>
<dbReference type="Gene3D" id="3.60.110.10">
    <property type="entry name" value="Carbon-nitrogen hydrolase"/>
    <property type="match status" value="1"/>
</dbReference>
<dbReference type="InterPro" id="IPR036526">
    <property type="entry name" value="C-N_Hydrolase_sf"/>
</dbReference>
<evidence type="ECO:0000259" key="1">
    <source>
        <dbReference type="PROSITE" id="PS50263"/>
    </source>
</evidence>
<dbReference type="SUPFAM" id="SSF56317">
    <property type="entry name" value="Carbon-nitrogen hydrolase"/>
    <property type="match status" value="1"/>
</dbReference>
<sequence length="266" mass="29944">MRIALVSMDQQWLSKDKNFGRCESLTHIAATHTCDLIVFPEMTLTSYCLDVEAIAESVHSSPTLKRFEYLARDTETSIIFGAVLMESANRKPENVLCLARKNGEAVPVYSKLHGFSFVGEDKVLSSGNRLGMISIGDLRLGCSICYDLRFPDMFSALALNCNAVVTIANWPAARVAHWRSLLVARAIENQLFVLGVNRIGTDGNGLQYESSSMIVSPDGKVLQPVFSFGELDIYDIDLEEVLQYRSSFPTVRDKRYDLYREFYEQR</sequence>
<reference evidence="2 3" key="1">
    <citation type="submission" date="2019-10" db="EMBL/GenBank/DDBJ databases">
        <title>Extracellular Electron Transfer in a Candidatus Methanoperedens spp. Enrichment Culture.</title>
        <authorList>
            <person name="Berger S."/>
            <person name="Rangel Shaw D."/>
            <person name="Berben T."/>
            <person name="In 'T Zandt M."/>
            <person name="Frank J."/>
            <person name="Reimann J."/>
            <person name="Jetten M.S.M."/>
            <person name="Welte C.U."/>
        </authorList>
    </citation>
    <scope>NUCLEOTIDE SEQUENCE [LARGE SCALE GENOMIC DNA]</scope>
    <source>
        <strain evidence="2">SB12</strain>
    </source>
</reference>
<dbReference type="AlphaFoldDB" id="A0A833H347"/>
<dbReference type="PROSITE" id="PS50263">
    <property type="entry name" value="CN_HYDROLASE"/>
    <property type="match status" value="1"/>
</dbReference>
<comment type="caution">
    <text evidence="2">The sequence shown here is derived from an EMBL/GenBank/DDBJ whole genome shotgun (WGS) entry which is preliminary data.</text>
</comment>